<comment type="subcellular location">
    <subcellularLocation>
        <location evidence="1">Membrane</location>
        <topology evidence="1">Multi-pass membrane protein</topology>
    </subcellularLocation>
</comment>
<dbReference type="InterPro" id="IPR019109">
    <property type="entry name" value="MamF_MmsF"/>
</dbReference>
<reference evidence="6 7" key="1">
    <citation type="submission" date="2022-01" db="EMBL/GenBank/DDBJ databases">
        <title>Paraglaciecola sp. G1-23.</title>
        <authorList>
            <person name="Jin M.S."/>
            <person name="Han D.M."/>
            <person name="Kim H.M."/>
            <person name="Jeon C.O."/>
        </authorList>
    </citation>
    <scope>NUCLEOTIDE SEQUENCE [LARGE SCALE GENOMIC DNA]</scope>
    <source>
        <strain evidence="6 7">G1-23</strain>
    </source>
</reference>
<dbReference type="Proteomes" id="UP001521137">
    <property type="component" value="Unassembled WGS sequence"/>
</dbReference>
<feature type="transmembrane region" description="Helical" evidence="5">
    <location>
        <begin position="7"/>
        <end position="29"/>
    </location>
</feature>
<feature type="transmembrane region" description="Helical" evidence="5">
    <location>
        <begin position="49"/>
        <end position="81"/>
    </location>
</feature>
<accession>A0ABS9D8H0</accession>
<protein>
    <submittedName>
        <fullName evidence="6">DUF4870 domain-containing protein</fullName>
    </submittedName>
</protein>
<evidence type="ECO:0000256" key="5">
    <source>
        <dbReference type="SAM" id="Phobius"/>
    </source>
</evidence>
<evidence type="ECO:0000256" key="4">
    <source>
        <dbReference type="ARBA" id="ARBA00023136"/>
    </source>
</evidence>
<proteinExistence type="predicted"/>
<keyword evidence="4 5" id="KW-0472">Membrane</keyword>
<dbReference type="RefSeq" id="WP_235313159.1">
    <property type="nucleotide sequence ID" value="NZ_JAKGAS010000007.1"/>
</dbReference>
<sequence>MDQDSKNIAILNWVLTIFFGFIPGLVLYLVKTDDAYIKGHAIEALNWSITAIIGYAIATVLSFIVIGIFLFPVIGICHLIFCIMGAIAGSKGEDFKTPFAIRLIK</sequence>
<dbReference type="EMBL" id="JAKGAS010000007">
    <property type="protein sequence ID" value="MCF2949090.1"/>
    <property type="molecule type" value="Genomic_DNA"/>
</dbReference>
<comment type="caution">
    <text evidence="6">The sequence shown here is derived from an EMBL/GenBank/DDBJ whole genome shotgun (WGS) entry which is preliminary data.</text>
</comment>
<keyword evidence="7" id="KW-1185">Reference proteome</keyword>
<evidence type="ECO:0000313" key="7">
    <source>
        <dbReference type="Proteomes" id="UP001521137"/>
    </source>
</evidence>
<evidence type="ECO:0000256" key="3">
    <source>
        <dbReference type="ARBA" id="ARBA00022989"/>
    </source>
</evidence>
<keyword evidence="3 5" id="KW-1133">Transmembrane helix</keyword>
<dbReference type="Pfam" id="PF09685">
    <property type="entry name" value="MamF_MmsF"/>
    <property type="match status" value="1"/>
</dbReference>
<evidence type="ECO:0000313" key="6">
    <source>
        <dbReference type="EMBL" id="MCF2949090.1"/>
    </source>
</evidence>
<evidence type="ECO:0000256" key="1">
    <source>
        <dbReference type="ARBA" id="ARBA00004141"/>
    </source>
</evidence>
<keyword evidence="2 5" id="KW-0812">Transmembrane</keyword>
<gene>
    <name evidence="6" type="ORF">L0668_13290</name>
</gene>
<organism evidence="6 7">
    <name type="scientific">Paraglaciecola algarum</name>
    <dbReference type="NCBI Taxonomy" id="3050085"/>
    <lineage>
        <taxon>Bacteria</taxon>
        <taxon>Pseudomonadati</taxon>
        <taxon>Pseudomonadota</taxon>
        <taxon>Gammaproteobacteria</taxon>
        <taxon>Alteromonadales</taxon>
        <taxon>Alteromonadaceae</taxon>
        <taxon>Paraglaciecola</taxon>
    </lineage>
</organism>
<evidence type="ECO:0000256" key="2">
    <source>
        <dbReference type="ARBA" id="ARBA00022692"/>
    </source>
</evidence>
<name>A0ABS9D8H0_9ALTE</name>